<protein>
    <submittedName>
        <fullName evidence="3">Uncharacterized protein</fullName>
    </submittedName>
</protein>
<dbReference type="Proteomes" id="UP000887577">
    <property type="component" value="Unplaced"/>
</dbReference>
<evidence type="ECO:0000313" key="2">
    <source>
        <dbReference type="Proteomes" id="UP000887577"/>
    </source>
</evidence>
<feature type="compositionally biased region" description="Low complexity" evidence="1">
    <location>
        <begin position="29"/>
        <end position="44"/>
    </location>
</feature>
<dbReference type="WBParaSite" id="PSU_v2.g19029.t1">
    <property type="protein sequence ID" value="PSU_v2.g19029.t1"/>
    <property type="gene ID" value="PSU_v2.g19029"/>
</dbReference>
<dbReference type="AlphaFoldDB" id="A0A914YI90"/>
<proteinExistence type="predicted"/>
<organism evidence="2 3">
    <name type="scientific">Panagrolaimus superbus</name>
    <dbReference type="NCBI Taxonomy" id="310955"/>
    <lineage>
        <taxon>Eukaryota</taxon>
        <taxon>Metazoa</taxon>
        <taxon>Ecdysozoa</taxon>
        <taxon>Nematoda</taxon>
        <taxon>Chromadorea</taxon>
        <taxon>Rhabditida</taxon>
        <taxon>Tylenchina</taxon>
        <taxon>Panagrolaimomorpha</taxon>
        <taxon>Panagrolaimoidea</taxon>
        <taxon>Panagrolaimidae</taxon>
        <taxon>Panagrolaimus</taxon>
    </lineage>
</organism>
<evidence type="ECO:0000256" key="1">
    <source>
        <dbReference type="SAM" id="MobiDB-lite"/>
    </source>
</evidence>
<keyword evidence="2" id="KW-1185">Reference proteome</keyword>
<evidence type="ECO:0000313" key="3">
    <source>
        <dbReference type="WBParaSite" id="PSU_v2.g19029.t1"/>
    </source>
</evidence>
<reference evidence="3" key="1">
    <citation type="submission" date="2022-11" db="UniProtKB">
        <authorList>
            <consortium name="WormBaseParasite"/>
        </authorList>
    </citation>
    <scope>IDENTIFICATION</scope>
</reference>
<feature type="region of interest" description="Disordered" evidence="1">
    <location>
        <begin position="1"/>
        <end position="44"/>
    </location>
</feature>
<accession>A0A914YI90</accession>
<sequence>MNPEEVRSGTNSPTNSPPPKEFSTPNSLPPIISSHQQQPQYPQYSSTSMSSIQISIPTSSIIPSSLLPSTATTTTPSPTPIMKAFHRAIILENSLFVAVKNPVLLSAYLQPPHDSKILEIALKNFQKISDKFSTFNNFFMFQYIESAGIILDPKMVEKFPAINHLINQSLQQYAEIMQIRMRNEFEFAALCQLSLLKITSEEFPQFQKILNKILKL</sequence>
<name>A0A914YI90_9BILA</name>